<organism evidence="2 3">
    <name type="scientific">Genlisea aurea</name>
    <dbReference type="NCBI Taxonomy" id="192259"/>
    <lineage>
        <taxon>Eukaryota</taxon>
        <taxon>Viridiplantae</taxon>
        <taxon>Streptophyta</taxon>
        <taxon>Embryophyta</taxon>
        <taxon>Tracheophyta</taxon>
        <taxon>Spermatophyta</taxon>
        <taxon>Magnoliopsida</taxon>
        <taxon>eudicotyledons</taxon>
        <taxon>Gunneridae</taxon>
        <taxon>Pentapetalae</taxon>
        <taxon>asterids</taxon>
        <taxon>lamiids</taxon>
        <taxon>Lamiales</taxon>
        <taxon>Lentibulariaceae</taxon>
        <taxon>Genlisea</taxon>
    </lineage>
</organism>
<protein>
    <submittedName>
        <fullName evidence="2">Uncharacterized protein</fullName>
    </submittedName>
</protein>
<comment type="caution">
    <text evidence="2">The sequence shown here is derived from an EMBL/GenBank/DDBJ whole genome shotgun (WGS) entry which is preliminary data.</text>
</comment>
<evidence type="ECO:0000313" key="3">
    <source>
        <dbReference type="Proteomes" id="UP000015453"/>
    </source>
</evidence>
<dbReference type="AlphaFoldDB" id="S8D995"/>
<evidence type="ECO:0000313" key="2">
    <source>
        <dbReference type="EMBL" id="EPS59318.1"/>
    </source>
</evidence>
<dbReference type="Proteomes" id="UP000015453">
    <property type="component" value="Unassembled WGS sequence"/>
</dbReference>
<dbReference type="InterPro" id="IPR044797">
    <property type="entry name" value="At4g06598-like"/>
</dbReference>
<feature type="compositionally biased region" description="Basic residues" evidence="1">
    <location>
        <begin position="64"/>
        <end position="81"/>
    </location>
</feature>
<evidence type="ECO:0000256" key="1">
    <source>
        <dbReference type="SAM" id="MobiDB-lite"/>
    </source>
</evidence>
<accession>S8D995</accession>
<sequence>QAEGSAMATEIQFMEQQNMILSLENGALRQRLDTVSHEHMIKQWEKEMLEREISRLQAVQMQQMHHHHQQLQHNRQQRNRSRNFDQQMS</sequence>
<gene>
    <name evidence="2" type="ORF">M569_15490</name>
</gene>
<keyword evidence="3" id="KW-1185">Reference proteome</keyword>
<proteinExistence type="predicted"/>
<name>S8D995_9LAMI</name>
<feature type="non-terminal residue" evidence="2">
    <location>
        <position position="89"/>
    </location>
</feature>
<feature type="region of interest" description="Disordered" evidence="1">
    <location>
        <begin position="60"/>
        <end position="89"/>
    </location>
</feature>
<feature type="non-terminal residue" evidence="2">
    <location>
        <position position="1"/>
    </location>
</feature>
<reference evidence="2 3" key="1">
    <citation type="journal article" date="2013" name="BMC Genomics">
        <title>The miniature genome of a carnivorous plant Genlisea aurea contains a low number of genes and short non-coding sequences.</title>
        <authorList>
            <person name="Leushkin E.V."/>
            <person name="Sutormin R.A."/>
            <person name="Nabieva E.R."/>
            <person name="Penin A.A."/>
            <person name="Kondrashov A.S."/>
            <person name="Logacheva M.D."/>
        </authorList>
    </citation>
    <scope>NUCLEOTIDE SEQUENCE [LARGE SCALE GENOMIC DNA]</scope>
</reference>
<dbReference type="OrthoDB" id="1878267at2759"/>
<dbReference type="EMBL" id="AUSU01008458">
    <property type="protein sequence ID" value="EPS59318.1"/>
    <property type="molecule type" value="Genomic_DNA"/>
</dbReference>
<dbReference type="PANTHER" id="PTHR46835:SF2">
    <property type="entry name" value="BZIP TRANSCRIPTION FACTOR"/>
    <property type="match status" value="1"/>
</dbReference>
<dbReference type="PANTHER" id="PTHR46835">
    <property type="entry name" value="BASIC-LEUCINE ZIPPER (BZIP) TRANSCRIPTION FACTOR FAMILY PROTEIN-RELATED"/>
    <property type="match status" value="1"/>
</dbReference>